<keyword evidence="3" id="KW-1185">Reference proteome</keyword>
<feature type="region of interest" description="Disordered" evidence="1">
    <location>
        <begin position="212"/>
        <end position="236"/>
    </location>
</feature>
<evidence type="ECO:0008006" key="4">
    <source>
        <dbReference type="Google" id="ProtNLM"/>
    </source>
</evidence>
<proteinExistence type="predicted"/>
<protein>
    <recommendedName>
        <fullName evidence="4">Reverse transcriptase domain-containing protein</fullName>
    </recommendedName>
</protein>
<reference evidence="2 3" key="1">
    <citation type="submission" date="2014-04" db="EMBL/GenBank/DDBJ databases">
        <title>Evolutionary Origins and Diversification of the Mycorrhizal Mutualists.</title>
        <authorList>
            <consortium name="DOE Joint Genome Institute"/>
            <consortium name="Mycorrhizal Genomics Consortium"/>
            <person name="Kohler A."/>
            <person name="Kuo A."/>
            <person name="Nagy L.G."/>
            <person name="Floudas D."/>
            <person name="Copeland A."/>
            <person name="Barry K.W."/>
            <person name="Cichocki N."/>
            <person name="Veneault-Fourrey C."/>
            <person name="LaButti K."/>
            <person name="Lindquist E.A."/>
            <person name="Lipzen A."/>
            <person name="Lundell T."/>
            <person name="Morin E."/>
            <person name="Murat C."/>
            <person name="Riley R."/>
            <person name="Ohm R."/>
            <person name="Sun H."/>
            <person name="Tunlid A."/>
            <person name="Henrissat B."/>
            <person name="Grigoriev I.V."/>
            <person name="Hibbett D.S."/>
            <person name="Martin F."/>
        </authorList>
    </citation>
    <scope>NUCLEOTIDE SEQUENCE [LARGE SCALE GENOMIC DNA]</scope>
    <source>
        <strain evidence="2 3">MD-312</strain>
    </source>
</reference>
<evidence type="ECO:0000313" key="3">
    <source>
        <dbReference type="Proteomes" id="UP000053820"/>
    </source>
</evidence>
<organism evidence="2 3">
    <name type="scientific">Hydnomerulius pinastri MD-312</name>
    <dbReference type="NCBI Taxonomy" id="994086"/>
    <lineage>
        <taxon>Eukaryota</taxon>
        <taxon>Fungi</taxon>
        <taxon>Dikarya</taxon>
        <taxon>Basidiomycota</taxon>
        <taxon>Agaricomycotina</taxon>
        <taxon>Agaricomycetes</taxon>
        <taxon>Agaricomycetidae</taxon>
        <taxon>Boletales</taxon>
        <taxon>Boletales incertae sedis</taxon>
        <taxon>Leucogyrophana</taxon>
    </lineage>
</organism>
<evidence type="ECO:0000313" key="2">
    <source>
        <dbReference type="EMBL" id="KIJ59329.1"/>
    </source>
</evidence>
<name>A0A0C9V262_9AGAM</name>
<dbReference type="Proteomes" id="UP000053820">
    <property type="component" value="Unassembled WGS sequence"/>
</dbReference>
<sequence>MLRRSDLQGYKTPGTGLKTVVTMFADDTTVYLSKSDEFETLTTILAQWCKASGAKFNISKTEIIPIGTKEHRTRLIETRELKPGSSQIPGHMNIAKDGITTRILGAWIGNETNEHAIWSPTIDKIEKSLERWEKTHPTIEGRKIIIQRTIGSMTQYLTKAQGMPKDIEKRLSKMAQTFSWDSKGNATINARMLEAAPEKGVGRVCNGLDGNLHKTIPHSPREGKDLPLPPNMGELD</sequence>
<evidence type="ECO:0000256" key="1">
    <source>
        <dbReference type="SAM" id="MobiDB-lite"/>
    </source>
</evidence>
<accession>A0A0C9V262</accession>
<dbReference type="OrthoDB" id="2205812at2759"/>
<gene>
    <name evidence="2" type="ORF">HYDPIDRAFT_177873</name>
</gene>
<dbReference type="HOGENOM" id="CLU_077575_1_0_1"/>
<dbReference type="AlphaFoldDB" id="A0A0C9V262"/>
<dbReference type="EMBL" id="KN839891">
    <property type="protein sequence ID" value="KIJ59329.1"/>
    <property type="molecule type" value="Genomic_DNA"/>
</dbReference>